<reference evidence="2" key="1">
    <citation type="submission" date="2020-03" db="EMBL/GenBank/DDBJ databases">
        <title>A mixture of massive structural variations and highly conserved coding sequences in Ustilaginoidea virens genome.</title>
        <authorList>
            <person name="Zhang K."/>
            <person name="Zhao Z."/>
            <person name="Zhang Z."/>
            <person name="Li Y."/>
            <person name="Hsiang T."/>
            <person name="Sun W."/>
        </authorList>
    </citation>
    <scope>NUCLEOTIDE SEQUENCE</scope>
    <source>
        <strain evidence="2">UV-8b</strain>
    </source>
</reference>
<dbReference type="PANTHER" id="PTHR42044:SF2">
    <property type="entry name" value="DUF676 DOMAIN-CONTAINING PROTEIN"/>
    <property type="match status" value="1"/>
</dbReference>
<proteinExistence type="predicted"/>
<accession>A0A8E5HT37</accession>
<evidence type="ECO:0000313" key="2">
    <source>
        <dbReference type="EMBL" id="QUC21012.1"/>
    </source>
</evidence>
<dbReference type="Proteomes" id="UP000027002">
    <property type="component" value="Chromosome 4"/>
</dbReference>
<dbReference type="KEGG" id="uvi:66066031"/>
<name>A0A8E5HT37_USTVR</name>
<protein>
    <submittedName>
        <fullName evidence="2">Uncharacterized protein</fullName>
    </submittedName>
</protein>
<evidence type="ECO:0000313" key="3">
    <source>
        <dbReference type="Proteomes" id="UP000027002"/>
    </source>
</evidence>
<organism evidence="2 3">
    <name type="scientific">Ustilaginoidea virens</name>
    <name type="common">Rice false smut fungus</name>
    <name type="synonym">Villosiclava virens</name>
    <dbReference type="NCBI Taxonomy" id="1159556"/>
    <lineage>
        <taxon>Eukaryota</taxon>
        <taxon>Fungi</taxon>
        <taxon>Dikarya</taxon>
        <taxon>Ascomycota</taxon>
        <taxon>Pezizomycotina</taxon>
        <taxon>Sordariomycetes</taxon>
        <taxon>Hypocreomycetidae</taxon>
        <taxon>Hypocreales</taxon>
        <taxon>Clavicipitaceae</taxon>
        <taxon>Ustilaginoidea</taxon>
    </lineage>
</organism>
<dbReference type="AlphaFoldDB" id="A0A8E5HT37"/>
<dbReference type="OrthoDB" id="202545at2759"/>
<dbReference type="PANTHER" id="PTHR42044">
    <property type="entry name" value="DUF676 DOMAIN-CONTAINING PROTEIN-RELATED"/>
    <property type="match status" value="1"/>
</dbReference>
<dbReference type="RefSeq" id="XP_042998685.1">
    <property type="nucleotide sequence ID" value="XM_043142751.1"/>
</dbReference>
<dbReference type="EMBL" id="CP072756">
    <property type="protein sequence ID" value="QUC21012.1"/>
    <property type="molecule type" value="Genomic_DNA"/>
</dbReference>
<gene>
    <name evidence="2" type="ORF">UV8b_05253</name>
</gene>
<evidence type="ECO:0000256" key="1">
    <source>
        <dbReference type="SAM" id="MobiDB-lite"/>
    </source>
</evidence>
<dbReference type="GeneID" id="66066031"/>
<feature type="region of interest" description="Disordered" evidence="1">
    <location>
        <begin position="289"/>
        <end position="309"/>
    </location>
</feature>
<sequence>MLDLADTTKLVVKISMDVAGIVVDIYVELARVMAETAMAMAGPAVMSSMVIASPVVEPYKGLGARAIRILQESWDSVGHDFHRLIKFPFAMVDVITDKVKSIGHGIVNLMVWTPVNWLWRAVMWVLSMFGIPDIILEAAARIFGAASNGSIVDFIIRILLRIIEAFIPILTWLLKLIMETWDADRERQKTLTFIWGRLVNLKGFLLDLLNPMNVVEAFPGGTVDGINGPVDGVAAADNPYNELDLGKEENRRAIVYQAQRVALTPVALLQTASTSSGGLGSPQITFSLASDFDQDGNPPPPTYVSEMENSPPGERWLFINGIANEQVWFWRSCDKIHDAFRREVKGVYNRSDGIIWDLIECAGERTAAGLGTDNALIQRRESRKAAQRSTRAQRLDTDNALIERTESSKAAQESLHKELRDALWLPGRAPPDKGCLLLRLVLQSLVEDSQPGFVERREDLRTKLRVFTFGNPSVDWLVKRTDQSLGDVVHTTEHFAHREDLVATLGVVRREGEAEQGYARNSVFYSNAGRGHLFGAHYPLSPEAYENGRDSRLLRALGGAAIE</sequence>
<keyword evidence="3" id="KW-1185">Reference proteome</keyword>